<gene>
    <name evidence="2" type="ORF">BCIN_05g05890</name>
</gene>
<feature type="compositionally biased region" description="Polar residues" evidence="1">
    <location>
        <begin position="1"/>
        <end position="11"/>
    </location>
</feature>
<reference evidence="2 3" key="1">
    <citation type="journal article" date="2011" name="PLoS Genet.">
        <title>Genomic analysis of the necrotrophic fungal pathogens Sclerotinia sclerotiorum and Botrytis cinerea.</title>
        <authorList>
            <person name="Amselem J."/>
            <person name="Cuomo C.A."/>
            <person name="van Kan J.A."/>
            <person name="Viaud M."/>
            <person name="Benito E.P."/>
            <person name="Couloux A."/>
            <person name="Coutinho P.M."/>
            <person name="de Vries R.P."/>
            <person name="Dyer P.S."/>
            <person name="Fillinger S."/>
            <person name="Fournier E."/>
            <person name="Gout L."/>
            <person name="Hahn M."/>
            <person name="Kohn L."/>
            <person name="Lapalu N."/>
            <person name="Plummer K.M."/>
            <person name="Pradier J.M."/>
            <person name="Quevillon E."/>
            <person name="Sharon A."/>
            <person name="Simon A."/>
            <person name="ten Have A."/>
            <person name="Tudzynski B."/>
            <person name="Tudzynski P."/>
            <person name="Wincker P."/>
            <person name="Andrew M."/>
            <person name="Anthouard V."/>
            <person name="Beever R.E."/>
            <person name="Beffa R."/>
            <person name="Benoit I."/>
            <person name="Bouzid O."/>
            <person name="Brault B."/>
            <person name="Chen Z."/>
            <person name="Choquer M."/>
            <person name="Collemare J."/>
            <person name="Cotton P."/>
            <person name="Danchin E.G."/>
            <person name="Da Silva C."/>
            <person name="Gautier A."/>
            <person name="Giraud C."/>
            <person name="Giraud T."/>
            <person name="Gonzalez C."/>
            <person name="Grossetete S."/>
            <person name="Guldener U."/>
            <person name="Henrissat B."/>
            <person name="Howlett B.J."/>
            <person name="Kodira C."/>
            <person name="Kretschmer M."/>
            <person name="Lappartient A."/>
            <person name="Leroch M."/>
            <person name="Levis C."/>
            <person name="Mauceli E."/>
            <person name="Neuveglise C."/>
            <person name="Oeser B."/>
            <person name="Pearson M."/>
            <person name="Poulain J."/>
            <person name="Poussereau N."/>
            <person name="Quesneville H."/>
            <person name="Rascle C."/>
            <person name="Schumacher J."/>
            <person name="Segurens B."/>
            <person name="Sexton A."/>
            <person name="Silva E."/>
            <person name="Sirven C."/>
            <person name="Soanes D.M."/>
            <person name="Talbot N.J."/>
            <person name="Templeton M."/>
            <person name="Yandava C."/>
            <person name="Yarden O."/>
            <person name="Zeng Q."/>
            <person name="Rollins J.A."/>
            <person name="Lebrun M.H."/>
            <person name="Dickman M."/>
        </authorList>
    </citation>
    <scope>NUCLEOTIDE SEQUENCE [LARGE SCALE GENOMIC DNA]</scope>
    <source>
        <strain evidence="2 3">B05.10</strain>
    </source>
</reference>
<organism evidence="2 3">
    <name type="scientific">Botryotinia fuckeliana (strain B05.10)</name>
    <name type="common">Noble rot fungus</name>
    <name type="synonym">Botrytis cinerea</name>
    <dbReference type="NCBI Taxonomy" id="332648"/>
    <lineage>
        <taxon>Eukaryota</taxon>
        <taxon>Fungi</taxon>
        <taxon>Dikarya</taxon>
        <taxon>Ascomycota</taxon>
        <taxon>Pezizomycotina</taxon>
        <taxon>Leotiomycetes</taxon>
        <taxon>Helotiales</taxon>
        <taxon>Sclerotiniaceae</taxon>
        <taxon>Botrytis</taxon>
    </lineage>
</organism>
<dbReference type="GeneID" id="5440269"/>
<protein>
    <submittedName>
        <fullName evidence="2">Uncharacterized protein</fullName>
    </submittedName>
</protein>
<reference evidence="2 3" key="3">
    <citation type="journal article" date="2017" name="Mol. Plant Pathol.">
        <title>A gapless genome sequence of the fungus Botrytis cinerea.</title>
        <authorList>
            <person name="Van Kan J.A."/>
            <person name="Stassen J.H."/>
            <person name="Mosbach A."/>
            <person name="Van Der Lee T.A."/>
            <person name="Faino L."/>
            <person name="Farmer A.D."/>
            <person name="Papasotiriou D.G."/>
            <person name="Zhou S."/>
            <person name="Seidl M.F."/>
            <person name="Cottam E."/>
            <person name="Edel D."/>
            <person name="Hahn M."/>
            <person name="Schwartz D.C."/>
            <person name="Dietrich R.A."/>
            <person name="Widdison S."/>
            <person name="Scalliet G."/>
        </authorList>
    </citation>
    <scope>NUCLEOTIDE SEQUENCE [LARGE SCALE GENOMIC DNA]</scope>
    <source>
        <strain evidence="2 3">B05.10</strain>
    </source>
</reference>
<dbReference type="AlphaFoldDB" id="A0A384JHZ1"/>
<dbReference type="Proteomes" id="UP000001798">
    <property type="component" value="Chromosome 5"/>
</dbReference>
<name>A0A384JHZ1_BOTFB</name>
<proteinExistence type="predicted"/>
<dbReference type="RefSeq" id="XP_001559639.1">
    <property type="nucleotide sequence ID" value="XM_001559589.2"/>
</dbReference>
<evidence type="ECO:0000313" key="2">
    <source>
        <dbReference type="EMBL" id="ATZ50216.1"/>
    </source>
</evidence>
<dbReference type="OrthoDB" id="3506516at2759"/>
<dbReference type="EMBL" id="CP009809">
    <property type="protein sequence ID" value="ATZ50216.1"/>
    <property type="molecule type" value="Genomic_DNA"/>
</dbReference>
<keyword evidence="3" id="KW-1185">Reference proteome</keyword>
<reference evidence="2 3" key="2">
    <citation type="journal article" date="2012" name="Eukaryot. Cell">
        <title>Genome update of Botrytis cinerea strains B05.10 and T4.</title>
        <authorList>
            <person name="Staats M."/>
            <person name="van Kan J.A."/>
        </authorList>
    </citation>
    <scope>NUCLEOTIDE SEQUENCE [LARGE SCALE GENOMIC DNA]</scope>
    <source>
        <strain evidence="2 3">B05.10</strain>
    </source>
</reference>
<accession>A0A384JHZ1</accession>
<dbReference type="KEGG" id="bfu:BCIN_05g05890"/>
<evidence type="ECO:0000313" key="3">
    <source>
        <dbReference type="Proteomes" id="UP000001798"/>
    </source>
</evidence>
<feature type="region of interest" description="Disordered" evidence="1">
    <location>
        <begin position="1"/>
        <end position="25"/>
    </location>
</feature>
<evidence type="ECO:0000256" key="1">
    <source>
        <dbReference type="SAM" id="MobiDB-lite"/>
    </source>
</evidence>
<dbReference type="VEuPathDB" id="FungiDB:Bcin05g05890"/>
<sequence length="183" mass="20825">MPAASTSNLRTRLNRTDEVAPASASTATLAPGQIHNHPWVSFGGETLALSINLAQNTCPTDTQVEDFHRIVQLYSAYTKTCLVSVTLPEYRFDVDKSNHSHVFFNLVTAINQFTRLARCEVVFRMPNENFTQLTNACQFYRLNFKQWELFYKTGTQQVAQVKVGSRIDRRLNSWFRVNVTGSL</sequence>